<organism evidence="1 2">
    <name type="scientific">Segetibacter aerophilus</name>
    <dbReference type="NCBI Taxonomy" id="670293"/>
    <lineage>
        <taxon>Bacteria</taxon>
        <taxon>Pseudomonadati</taxon>
        <taxon>Bacteroidota</taxon>
        <taxon>Chitinophagia</taxon>
        <taxon>Chitinophagales</taxon>
        <taxon>Chitinophagaceae</taxon>
        <taxon>Segetibacter</taxon>
    </lineage>
</organism>
<dbReference type="OrthoDB" id="1178335at2"/>
<name>A0A512B8Z8_9BACT</name>
<sequence length="116" mass="12462">MLITVSESPLPVMAQLLPVFGILANDLNKDGRQDLFLAGNFFGLKPQTGRFDASYGSTFLGAGGNTFNYVHPAISGLLVKGEARDIATIRGANGAEYIAVAINNDKLCLFKRKSNR</sequence>
<gene>
    <name evidence="1" type="ORF">SAE01_09090</name>
</gene>
<accession>A0A512B8Z8</accession>
<evidence type="ECO:0000313" key="2">
    <source>
        <dbReference type="Proteomes" id="UP000321513"/>
    </source>
</evidence>
<keyword evidence="2" id="KW-1185">Reference proteome</keyword>
<reference evidence="1 2" key="1">
    <citation type="submission" date="2019-07" db="EMBL/GenBank/DDBJ databases">
        <title>Whole genome shotgun sequence of Segetibacter aerophilus NBRC 106135.</title>
        <authorList>
            <person name="Hosoyama A."/>
            <person name="Uohara A."/>
            <person name="Ohji S."/>
            <person name="Ichikawa N."/>
        </authorList>
    </citation>
    <scope>NUCLEOTIDE SEQUENCE [LARGE SCALE GENOMIC DNA]</scope>
    <source>
        <strain evidence="1 2">NBRC 106135</strain>
    </source>
</reference>
<dbReference type="RefSeq" id="WP_147202472.1">
    <property type="nucleotide sequence ID" value="NZ_BJYT01000002.1"/>
</dbReference>
<evidence type="ECO:0000313" key="1">
    <source>
        <dbReference type="EMBL" id="GEO08413.1"/>
    </source>
</evidence>
<comment type="caution">
    <text evidence="1">The sequence shown here is derived from an EMBL/GenBank/DDBJ whole genome shotgun (WGS) entry which is preliminary data.</text>
</comment>
<dbReference type="InterPro" id="IPR028994">
    <property type="entry name" value="Integrin_alpha_N"/>
</dbReference>
<dbReference type="AlphaFoldDB" id="A0A512B8Z8"/>
<protein>
    <recommendedName>
        <fullName evidence="3">VCBS repeat-containing protein</fullName>
    </recommendedName>
</protein>
<dbReference type="Proteomes" id="UP000321513">
    <property type="component" value="Unassembled WGS sequence"/>
</dbReference>
<dbReference type="SUPFAM" id="SSF69318">
    <property type="entry name" value="Integrin alpha N-terminal domain"/>
    <property type="match status" value="1"/>
</dbReference>
<dbReference type="EMBL" id="BJYT01000002">
    <property type="protein sequence ID" value="GEO08413.1"/>
    <property type="molecule type" value="Genomic_DNA"/>
</dbReference>
<proteinExistence type="predicted"/>
<evidence type="ECO:0008006" key="3">
    <source>
        <dbReference type="Google" id="ProtNLM"/>
    </source>
</evidence>